<proteinExistence type="inferred from homology"/>
<dbReference type="GO" id="GO:0043565">
    <property type="term" value="F:sequence-specific DNA binding"/>
    <property type="evidence" value="ECO:0007669"/>
    <property type="project" value="TreeGrafter"/>
</dbReference>
<comment type="similarity">
    <text evidence="1">Belongs to the LysR transcriptional regulatory family.</text>
</comment>
<keyword evidence="3" id="KW-0238">DNA-binding</keyword>
<dbReference type="Gene3D" id="3.40.190.290">
    <property type="match status" value="1"/>
</dbReference>
<evidence type="ECO:0000259" key="5">
    <source>
        <dbReference type="PROSITE" id="PS50931"/>
    </source>
</evidence>
<evidence type="ECO:0000256" key="3">
    <source>
        <dbReference type="ARBA" id="ARBA00023125"/>
    </source>
</evidence>
<dbReference type="InterPro" id="IPR058163">
    <property type="entry name" value="LysR-type_TF_proteobact-type"/>
</dbReference>
<sequence>MHASEFAEFKAFVAIAERLSFVKAAAFLEVTPSALSQSMRQLEARLDVRLLHRTTRSVSLTQAGQQLLDHLRPVLEGLDKAAEAINDFRDTPSGTVRLTAPRVATELLLAPRLAEFRKAYPGIVLDISVEDKTVDLVKGRFDAGIRQGELLAQDMIAIRIGPERRFVCVAAKSYIATHGMPHTPRDLQQHECIRIKRPTTEVHIPWSFTDKGQALEIAVDGHLIVNDASLALAAALSGAGIASLAEDHVRSYLQSGRLLEVLPEFATTRAGFHLYYSSRRHMTAALQALITFLRVV</sequence>
<keyword evidence="2" id="KW-0805">Transcription regulation</keyword>
<dbReference type="Proteomes" id="UP000247792">
    <property type="component" value="Unassembled WGS sequence"/>
</dbReference>
<dbReference type="GO" id="GO:0006351">
    <property type="term" value="P:DNA-templated transcription"/>
    <property type="evidence" value="ECO:0007669"/>
    <property type="project" value="TreeGrafter"/>
</dbReference>
<dbReference type="SUPFAM" id="SSF46785">
    <property type="entry name" value="Winged helix' DNA-binding domain"/>
    <property type="match status" value="1"/>
</dbReference>
<gene>
    <name evidence="6" type="ORF">DFR42_1304</name>
</gene>
<dbReference type="Gene3D" id="1.10.10.10">
    <property type="entry name" value="Winged helix-like DNA-binding domain superfamily/Winged helix DNA-binding domain"/>
    <property type="match status" value="1"/>
</dbReference>
<dbReference type="InterPro" id="IPR036388">
    <property type="entry name" value="WH-like_DNA-bd_sf"/>
</dbReference>
<dbReference type="FunFam" id="1.10.10.10:FF:000001">
    <property type="entry name" value="LysR family transcriptional regulator"/>
    <property type="match status" value="1"/>
</dbReference>
<dbReference type="InterPro" id="IPR005119">
    <property type="entry name" value="LysR_subst-bd"/>
</dbReference>
<dbReference type="EMBL" id="QJKB01000030">
    <property type="protein sequence ID" value="PXX33700.1"/>
    <property type="molecule type" value="Genomic_DNA"/>
</dbReference>
<keyword evidence="4" id="KW-0804">Transcription</keyword>
<dbReference type="PANTHER" id="PTHR30537:SF1">
    <property type="entry name" value="HTH-TYPE TRANSCRIPTIONAL REGULATOR PGRR"/>
    <property type="match status" value="1"/>
</dbReference>
<evidence type="ECO:0000313" key="7">
    <source>
        <dbReference type="Proteomes" id="UP000247792"/>
    </source>
</evidence>
<reference evidence="6 7" key="1">
    <citation type="submission" date="2018-05" db="EMBL/GenBank/DDBJ databases">
        <title>Genomic Encyclopedia of Type Strains, Phase IV (KMG-IV): sequencing the most valuable type-strain genomes for metagenomic binning, comparative biology and taxonomic classification.</title>
        <authorList>
            <person name="Goeker M."/>
        </authorList>
    </citation>
    <scope>NUCLEOTIDE SEQUENCE [LARGE SCALE GENOMIC DNA]</scope>
    <source>
        <strain evidence="6 7">DSM 19792</strain>
    </source>
</reference>
<keyword evidence="7" id="KW-1185">Reference proteome</keyword>
<accession>A0A318INZ6</accession>
<evidence type="ECO:0000256" key="4">
    <source>
        <dbReference type="ARBA" id="ARBA00023163"/>
    </source>
</evidence>
<dbReference type="PANTHER" id="PTHR30537">
    <property type="entry name" value="HTH-TYPE TRANSCRIPTIONAL REGULATOR"/>
    <property type="match status" value="1"/>
</dbReference>
<evidence type="ECO:0000256" key="2">
    <source>
        <dbReference type="ARBA" id="ARBA00023015"/>
    </source>
</evidence>
<name>A0A318INZ6_9BURK</name>
<dbReference type="SUPFAM" id="SSF53850">
    <property type="entry name" value="Periplasmic binding protein-like II"/>
    <property type="match status" value="1"/>
</dbReference>
<dbReference type="PROSITE" id="PS50931">
    <property type="entry name" value="HTH_LYSR"/>
    <property type="match status" value="1"/>
</dbReference>
<dbReference type="Pfam" id="PF03466">
    <property type="entry name" value="LysR_substrate"/>
    <property type="match status" value="1"/>
</dbReference>
<dbReference type="InterPro" id="IPR000847">
    <property type="entry name" value="LysR_HTH_N"/>
</dbReference>
<comment type="caution">
    <text evidence="6">The sequence shown here is derived from an EMBL/GenBank/DDBJ whole genome shotgun (WGS) entry which is preliminary data.</text>
</comment>
<protein>
    <submittedName>
        <fullName evidence="6">LysR family transcriptional regulator</fullName>
    </submittedName>
</protein>
<dbReference type="GO" id="GO:0003700">
    <property type="term" value="F:DNA-binding transcription factor activity"/>
    <property type="evidence" value="ECO:0007669"/>
    <property type="project" value="InterPro"/>
</dbReference>
<dbReference type="InterPro" id="IPR036390">
    <property type="entry name" value="WH_DNA-bd_sf"/>
</dbReference>
<evidence type="ECO:0000256" key="1">
    <source>
        <dbReference type="ARBA" id="ARBA00009437"/>
    </source>
</evidence>
<organism evidence="6 7">
    <name type="scientific">Undibacterium pigrum</name>
    <dbReference type="NCBI Taxonomy" id="401470"/>
    <lineage>
        <taxon>Bacteria</taxon>
        <taxon>Pseudomonadati</taxon>
        <taxon>Pseudomonadota</taxon>
        <taxon>Betaproteobacteria</taxon>
        <taxon>Burkholderiales</taxon>
        <taxon>Oxalobacteraceae</taxon>
        <taxon>Undibacterium</taxon>
    </lineage>
</organism>
<dbReference type="RefSeq" id="WP_170133740.1">
    <property type="nucleotide sequence ID" value="NZ_QJKB01000030.1"/>
</dbReference>
<feature type="domain" description="HTH lysR-type" evidence="5">
    <location>
        <begin position="1"/>
        <end position="61"/>
    </location>
</feature>
<dbReference type="AlphaFoldDB" id="A0A318INZ6"/>
<evidence type="ECO:0000313" key="6">
    <source>
        <dbReference type="EMBL" id="PXX33700.1"/>
    </source>
</evidence>
<dbReference type="Pfam" id="PF00126">
    <property type="entry name" value="HTH_1"/>
    <property type="match status" value="1"/>
</dbReference>